<evidence type="ECO:0000313" key="11">
    <source>
        <dbReference type="Proteomes" id="UP001500266"/>
    </source>
</evidence>
<keyword evidence="11" id="KW-1185">Reference proteome</keyword>
<dbReference type="RefSeq" id="WP_345022703.1">
    <property type="nucleotide sequence ID" value="NZ_BAABDO010000056.1"/>
</dbReference>
<dbReference type="PANTHER" id="PTHR30151:SF38">
    <property type="entry name" value="ALIPHATIC SULFONATES TRANSPORT PERMEASE PROTEIN SSUC-RELATED"/>
    <property type="match status" value="1"/>
</dbReference>
<name>A0ABP7Z2M3_9ACTN</name>
<dbReference type="PROSITE" id="PS50928">
    <property type="entry name" value="ABC_TM1"/>
    <property type="match status" value="1"/>
</dbReference>
<feature type="transmembrane region" description="Helical" evidence="7">
    <location>
        <begin position="176"/>
        <end position="195"/>
    </location>
</feature>
<evidence type="ECO:0000256" key="2">
    <source>
        <dbReference type="ARBA" id="ARBA00022448"/>
    </source>
</evidence>
<organism evidence="10 11">
    <name type="scientific">Actinomadura keratinilytica</name>
    <dbReference type="NCBI Taxonomy" id="547461"/>
    <lineage>
        <taxon>Bacteria</taxon>
        <taxon>Bacillati</taxon>
        <taxon>Actinomycetota</taxon>
        <taxon>Actinomycetes</taxon>
        <taxon>Streptosporangiales</taxon>
        <taxon>Thermomonosporaceae</taxon>
        <taxon>Actinomadura</taxon>
    </lineage>
</organism>
<evidence type="ECO:0000256" key="8">
    <source>
        <dbReference type="SAM" id="MobiDB-lite"/>
    </source>
</evidence>
<comment type="caution">
    <text evidence="10">The sequence shown here is derived from an EMBL/GenBank/DDBJ whole genome shotgun (WGS) entry which is preliminary data.</text>
</comment>
<evidence type="ECO:0000256" key="6">
    <source>
        <dbReference type="ARBA" id="ARBA00023136"/>
    </source>
</evidence>
<dbReference type="PANTHER" id="PTHR30151">
    <property type="entry name" value="ALKANE SULFONATE ABC TRANSPORTER-RELATED, MEMBRANE SUBUNIT"/>
    <property type="match status" value="1"/>
</dbReference>
<feature type="domain" description="ABC transmembrane type-1" evidence="9">
    <location>
        <begin position="106"/>
        <end position="290"/>
    </location>
</feature>
<dbReference type="Pfam" id="PF00528">
    <property type="entry name" value="BPD_transp_1"/>
    <property type="match status" value="1"/>
</dbReference>
<dbReference type="InterPro" id="IPR035906">
    <property type="entry name" value="MetI-like_sf"/>
</dbReference>
<dbReference type="Proteomes" id="UP001500266">
    <property type="component" value="Unassembled WGS sequence"/>
</dbReference>
<reference evidence="11" key="1">
    <citation type="journal article" date="2019" name="Int. J. Syst. Evol. Microbiol.">
        <title>The Global Catalogue of Microorganisms (GCM) 10K type strain sequencing project: providing services to taxonomists for standard genome sequencing and annotation.</title>
        <authorList>
            <consortium name="The Broad Institute Genomics Platform"/>
            <consortium name="The Broad Institute Genome Sequencing Center for Infectious Disease"/>
            <person name="Wu L."/>
            <person name="Ma J."/>
        </authorList>
    </citation>
    <scope>NUCLEOTIDE SEQUENCE [LARGE SCALE GENOMIC DNA]</scope>
    <source>
        <strain evidence="11">JCM 17316</strain>
    </source>
</reference>
<evidence type="ECO:0000256" key="1">
    <source>
        <dbReference type="ARBA" id="ARBA00004651"/>
    </source>
</evidence>
<evidence type="ECO:0000256" key="7">
    <source>
        <dbReference type="RuleBase" id="RU363032"/>
    </source>
</evidence>
<comment type="subcellular location">
    <subcellularLocation>
        <location evidence="1 7">Cell membrane</location>
        <topology evidence="1 7">Multi-pass membrane protein</topology>
    </subcellularLocation>
</comment>
<feature type="transmembrane region" description="Helical" evidence="7">
    <location>
        <begin position="153"/>
        <end position="170"/>
    </location>
</feature>
<feature type="transmembrane region" description="Helical" evidence="7">
    <location>
        <begin position="271"/>
        <end position="290"/>
    </location>
</feature>
<dbReference type="InterPro" id="IPR000515">
    <property type="entry name" value="MetI-like"/>
</dbReference>
<dbReference type="EMBL" id="BAABDO010000056">
    <property type="protein sequence ID" value="GAA4145434.1"/>
    <property type="molecule type" value="Genomic_DNA"/>
</dbReference>
<evidence type="ECO:0000256" key="4">
    <source>
        <dbReference type="ARBA" id="ARBA00022692"/>
    </source>
</evidence>
<feature type="transmembrane region" description="Helical" evidence="7">
    <location>
        <begin position="119"/>
        <end position="141"/>
    </location>
</feature>
<keyword evidence="4 7" id="KW-0812">Transmembrane</keyword>
<protein>
    <submittedName>
        <fullName evidence="10">ABC transporter permease</fullName>
    </submittedName>
</protein>
<proteinExistence type="inferred from homology"/>
<evidence type="ECO:0000259" key="9">
    <source>
        <dbReference type="PROSITE" id="PS50928"/>
    </source>
</evidence>
<dbReference type="CDD" id="cd06261">
    <property type="entry name" value="TM_PBP2"/>
    <property type="match status" value="1"/>
</dbReference>
<dbReference type="SUPFAM" id="SSF161098">
    <property type="entry name" value="MetI-like"/>
    <property type="match status" value="1"/>
</dbReference>
<feature type="transmembrane region" description="Helical" evidence="7">
    <location>
        <begin position="56"/>
        <end position="75"/>
    </location>
</feature>
<keyword evidence="6 7" id="KW-0472">Membrane</keyword>
<feature type="compositionally biased region" description="Low complexity" evidence="8">
    <location>
        <begin position="27"/>
        <end position="39"/>
    </location>
</feature>
<evidence type="ECO:0000256" key="5">
    <source>
        <dbReference type="ARBA" id="ARBA00022989"/>
    </source>
</evidence>
<gene>
    <name evidence="10" type="ORF">GCM10022416_37180</name>
</gene>
<dbReference type="Gene3D" id="1.10.3720.10">
    <property type="entry name" value="MetI-like"/>
    <property type="match status" value="1"/>
</dbReference>
<evidence type="ECO:0000313" key="10">
    <source>
        <dbReference type="EMBL" id="GAA4145434.1"/>
    </source>
</evidence>
<comment type="similarity">
    <text evidence="7">Belongs to the binding-protein-dependent transport system permease family.</text>
</comment>
<keyword evidence="2 7" id="KW-0813">Transport</keyword>
<accession>A0ABP7Z2M3</accession>
<keyword evidence="5 7" id="KW-1133">Transmembrane helix</keyword>
<evidence type="ECO:0000256" key="3">
    <source>
        <dbReference type="ARBA" id="ARBA00022475"/>
    </source>
</evidence>
<keyword evidence="3" id="KW-1003">Cell membrane</keyword>
<sequence length="307" mass="32079">MTVETIPEEPGGVRDRRPAGGEAAVSPDTAAPDTAAPDTGQLRAPAWLGRRRRHPAVSLAVRLSVPLALLAAWWWGSGTGRIPPDVLTGPGAVLSALKELVSTGQLADYVLASARRAGLGVLLGCGAGLLLGAAAGLSALGEELIDPTLQMKRAVPFLALVPLFISWFGVGETFKVVLIAVAASAPMYAYTYLGVRGVDRKVVEAARGFGLRGPRLAASVVIPSALPSVLMALRISLSVSLTGLIAAEQLGATEGIGYLVTLAQQYYRNDYMVLCILIYALLGLLIDLAIRGAERLAAPWRGQVAVR</sequence>
<feature type="region of interest" description="Disordered" evidence="8">
    <location>
        <begin position="1"/>
        <end position="40"/>
    </location>
</feature>